<dbReference type="Proteomes" id="UP000035016">
    <property type="component" value="Chromosome Chromosome"/>
</dbReference>
<evidence type="ECO:0000256" key="3">
    <source>
        <dbReference type="ARBA" id="ARBA00022777"/>
    </source>
</evidence>
<feature type="region of interest" description="Disordered" evidence="5">
    <location>
        <begin position="36"/>
        <end position="98"/>
    </location>
</feature>
<gene>
    <name evidence="8" type="primary">sle_33380</name>
</gene>
<evidence type="ECO:0000259" key="7">
    <source>
        <dbReference type="PROSITE" id="PS51462"/>
    </source>
</evidence>
<dbReference type="PROSITE" id="PS51462">
    <property type="entry name" value="NUDIX"/>
    <property type="match status" value="1"/>
</dbReference>
<dbReference type="GO" id="GO:0005524">
    <property type="term" value="F:ATP binding"/>
    <property type="evidence" value="ECO:0007669"/>
    <property type="project" value="UniProtKB-KW"/>
</dbReference>
<dbReference type="InterPro" id="IPR000086">
    <property type="entry name" value="NUDIX_hydrolase_dom"/>
</dbReference>
<keyword evidence="1" id="KW-0808">Transferase</keyword>
<dbReference type="PROSITE" id="PS50011">
    <property type="entry name" value="PROTEIN_KINASE_DOM"/>
    <property type="match status" value="1"/>
</dbReference>
<dbReference type="EMBL" id="LN831790">
    <property type="protein sequence ID" value="CQR62799.1"/>
    <property type="molecule type" value="Genomic_DNA"/>
</dbReference>
<dbReference type="InterPro" id="IPR011009">
    <property type="entry name" value="Kinase-like_dom_sf"/>
</dbReference>
<evidence type="ECO:0000256" key="4">
    <source>
        <dbReference type="ARBA" id="ARBA00022840"/>
    </source>
</evidence>
<dbReference type="PANTHER" id="PTHR43289:SF34">
    <property type="entry name" value="SERINE_THREONINE-PROTEIN KINASE YBDM-RELATED"/>
    <property type="match status" value="1"/>
</dbReference>
<name>A0A0F7VQR0_STRLW</name>
<evidence type="ECO:0000256" key="2">
    <source>
        <dbReference type="ARBA" id="ARBA00022741"/>
    </source>
</evidence>
<feature type="region of interest" description="Disordered" evidence="5">
    <location>
        <begin position="906"/>
        <end position="941"/>
    </location>
</feature>
<dbReference type="KEGG" id="sle:sle_33380"/>
<feature type="region of interest" description="Disordered" evidence="5">
    <location>
        <begin position="506"/>
        <end position="541"/>
    </location>
</feature>
<dbReference type="NCBIfam" id="NF041121">
    <property type="entry name" value="SAV_2336_NTERM"/>
    <property type="match status" value="1"/>
</dbReference>
<dbReference type="PANTHER" id="PTHR43289">
    <property type="entry name" value="MITOGEN-ACTIVATED PROTEIN KINASE KINASE KINASE 20-RELATED"/>
    <property type="match status" value="1"/>
</dbReference>
<sequence>MTDALPRLLAAVRAHVGDADPTLLADAAWLAASRAAATDAEEAPGPEVSGGPKPDRPATGPRTDAPGDPAPPPAARPAPVSVRRPDGTTPVRGVPLSVQRPAPLPEALALARALRPFRRPWPGGTRTRLDLDATIDHYARSGTLVPIFSRAPERWFEVILVVDTSVTMALWEDLAQALSRLMHGLGAFRAVHTWRLTWQDLEPRLHDHRGHTVPSHRAAQHSGSPRGRRLILVLTDCAAPGWRRDEPWHMLRAWGRSAPLALVDPLPRRLWHRSALDHPPCRAVGPYPAAPTAALRPADRASTGPLGGGQVLPTLTPTPHSLRAWAHTVMRADAEGCEAVVVPPGGRPRRQRDDVDAPSPAAMADAFVRTAPPAAVRLAVLASTLNSFTVPMLKVLRERALPETRLSDLAEVLSSGLLTVSRETGHEPVLGFTAAAQERLHRELTRRDARLVHQAMSAHLADHPHAPHGIQAVLHSPEAASRLPADLRPFAEAGTTALRMLGLHTTSRPTVGGPPPVPTAARAGADAPGEAPVTAGAPGQAPSGIPMPGQAPSAVPARDDPATGFPARRQSELVFAWSRTERRGFLRRLQDYFRGGRVTDGAPEPVGRSERDIALELAHGGLEHLVHQMLDPGPSWSRLWPDDPRQAGPYRLYARYLGGWSRVVMFLGLDTAGETVTVRVPLSTAPEVAESLIRTEAEALTRLAGAHAPRLLGHSVEDSPPWIAAECAHRREEGGPRPRPAPNLRLLLEERGALGEAALLRLGRDLAEALRHAHGAGLVHGSLAPHCVLLPDRGVQLVGWMTASVDGVPSRLRDAFRRDADFEAREAQENLGVTTASDVFAVGAILFTAATGQWAGRLHSGTPRDAWERAGLDGTLGDVLSGCLDPDPAVRPTAAELAEAFSGRPASRVRRERGPFPAQDASPWAPVPPERDRRWSPRREPFTLGGRVTDCHLYEGDGARAIPERNVLVHHLAEHVDLPAEVRRWRAEIEAEEARKAAAGEPHRWNSPRFALEGITVARTADQGEPVVHLKLRDADYYDFLAASLNLDRPRPGDGLTLRRLHLENRDPVHAPAFLSSSLGVIVAVETGADGKMLFARSSPHVAGYPRRWNASVSEGLSGAHDLPPDGSPISFHATARRALRKELGVTAEDRVELELLAFGLDLRLHQWAAFFRAVLPDLGEEDLRRRWARGVEDRWEHDSHAFVPADPDSVLDFILEQPDRAWAPCAPALFCLALVRGAVLRRGGDPAGRLDVEAAMRRARRRHGGAGPAE</sequence>
<dbReference type="GO" id="GO:0004674">
    <property type="term" value="F:protein serine/threonine kinase activity"/>
    <property type="evidence" value="ECO:0007669"/>
    <property type="project" value="TreeGrafter"/>
</dbReference>
<feature type="compositionally biased region" description="Basic and acidic residues" evidence="5">
    <location>
        <begin position="929"/>
        <end position="941"/>
    </location>
</feature>
<feature type="domain" description="Protein kinase" evidence="6">
    <location>
        <begin position="651"/>
        <end position="907"/>
    </location>
</feature>
<dbReference type="SUPFAM" id="SSF56112">
    <property type="entry name" value="Protein kinase-like (PK-like)"/>
    <property type="match status" value="1"/>
</dbReference>
<evidence type="ECO:0000313" key="9">
    <source>
        <dbReference type="Proteomes" id="UP000035016"/>
    </source>
</evidence>
<organism evidence="8 9">
    <name type="scientific">Streptomyces leeuwenhoekii</name>
    <dbReference type="NCBI Taxonomy" id="1437453"/>
    <lineage>
        <taxon>Bacteria</taxon>
        <taxon>Bacillati</taxon>
        <taxon>Actinomycetota</taxon>
        <taxon>Actinomycetes</taxon>
        <taxon>Kitasatosporales</taxon>
        <taxon>Streptomycetaceae</taxon>
        <taxon>Streptomyces</taxon>
    </lineage>
</organism>
<dbReference type="AlphaFoldDB" id="A0A0F7VQR0"/>
<accession>A0A0F7VQR0</accession>
<evidence type="ECO:0000256" key="5">
    <source>
        <dbReference type="SAM" id="MobiDB-lite"/>
    </source>
</evidence>
<evidence type="ECO:0000313" key="8">
    <source>
        <dbReference type="EMBL" id="CQR62799.1"/>
    </source>
</evidence>
<dbReference type="SMART" id="SM00220">
    <property type="entry name" value="S_TKc"/>
    <property type="match status" value="1"/>
</dbReference>
<feature type="compositionally biased region" description="Low complexity" evidence="5">
    <location>
        <begin position="519"/>
        <end position="532"/>
    </location>
</feature>
<dbReference type="InterPro" id="IPR000719">
    <property type="entry name" value="Prot_kinase_dom"/>
</dbReference>
<evidence type="ECO:0000259" key="6">
    <source>
        <dbReference type="PROSITE" id="PS50011"/>
    </source>
</evidence>
<dbReference type="InterPro" id="IPR047738">
    <property type="entry name" value="SAV_2336-like_N"/>
</dbReference>
<keyword evidence="4" id="KW-0067">ATP-binding</keyword>
<dbReference type="RefSeq" id="WP_242513995.1">
    <property type="nucleotide sequence ID" value="NZ_AZSD01000190.1"/>
</dbReference>
<evidence type="ECO:0000256" key="1">
    <source>
        <dbReference type="ARBA" id="ARBA00022679"/>
    </source>
</evidence>
<dbReference type="Gene3D" id="1.10.510.10">
    <property type="entry name" value="Transferase(Phosphotransferase) domain 1"/>
    <property type="match status" value="1"/>
</dbReference>
<protein>
    <submittedName>
        <fullName evidence="8">Probable serine/threonine-protein kinase pkwA</fullName>
    </submittedName>
</protein>
<keyword evidence="2" id="KW-0547">Nucleotide-binding</keyword>
<reference evidence="8 9" key="1">
    <citation type="submission" date="2015-02" db="EMBL/GenBank/DDBJ databases">
        <authorList>
            <person name="Gomez-Escribano P.J."/>
        </authorList>
    </citation>
    <scope>NUCLEOTIDE SEQUENCE [LARGE SCALE GENOMIC DNA]</scope>
    <source>
        <strain evidence="9">C34 (DSM 42122 / NRRL B-24963)</strain>
    </source>
</reference>
<keyword evidence="3 8" id="KW-0418">Kinase</keyword>
<proteinExistence type="predicted"/>
<feature type="domain" description="Nudix hydrolase" evidence="7">
    <location>
        <begin position="1074"/>
        <end position="1232"/>
    </location>
</feature>